<dbReference type="KEGG" id="tbg:TbgDal_X8000"/>
<dbReference type="RefSeq" id="XP_011777975.1">
    <property type="nucleotide sequence ID" value="XM_011779673.1"/>
</dbReference>
<feature type="compositionally biased region" description="Low complexity" evidence="1">
    <location>
        <begin position="80"/>
        <end position="93"/>
    </location>
</feature>
<name>D0A367_TRYB9</name>
<organism evidence="2 3">
    <name type="scientific">Trypanosoma brucei gambiense (strain MHOM/CI/86/DAL972)</name>
    <dbReference type="NCBI Taxonomy" id="679716"/>
    <lineage>
        <taxon>Eukaryota</taxon>
        <taxon>Discoba</taxon>
        <taxon>Euglenozoa</taxon>
        <taxon>Kinetoplastea</taxon>
        <taxon>Metakinetoplastina</taxon>
        <taxon>Trypanosomatida</taxon>
        <taxon>Trypanosomatidae</taxon>
        <taxon>Trypanosoma</taxon>
    </lineage>
</organism>
<reference evidence="3" key="1">
    <citation type="journal article" date="2010" name="PLoS Negl. Trop. Dis.">
        <title>The genome sequence of Trypanosoma brucei gambiense, causative agent of chronic human african trypanosomiasis.</title>
        <authorList>
            <person name="Jackson A.P."/>
            <person name="Sanders M."/>
            <person name="Berry A."/>
            <person name="McQuillan J."/>
            <person name="Aslett M.A."/>
            <person name="Quail M.A."/>
            <person name="Chukualim B."/>
            <person name="Capewell P."/>
            <person name="MacLeod A."/>
            <person name="Melville S.E."/>
            <person name="Gibson W."/>
            <person name="Barry J.D."/>
            <person name="Berriman M."/>
            <person name="Hertz-Fowler C."/>
        </authorList>
    </citation>
    <scope>NUCLEOTIDE SEQUENCE [LARGE SCALE GENOMIC DNA]</scope>
    <source>
        <strain evidence="3">MHOM/CI/86/DAL972</strain>
    </source>
</reference>
<gene>
    <name evidence="2" type="ORF">TbgDal_X8000</name>
</gene>
<accession>D0A367</accession>
<dbReference type="GeneID" id="23865913"/>
<dbReference type="AlphaFoldDB" id="D0A367"/>
<evidence type="ECO:0000313" key="2">
    <source>
        <dbReference type="EMBL" id="CBH15711.1"/>
    </source>
</evidence>
<evidence type="ECO:0000256" key="1">
    <source>
        <dbReference type="SAM" id="MobiDB-lite"/>
    </source>
</evidence>
<dbReference type="Proteomes" id="UP000002316">
    <property type="component" value="Chromosome 10"/>
</dbReference>
<proteinExistence type="predicted"/>
<sequence length="125" mass="13703">MPVPVALISNAAGESREVARFQYRIRSDSKQHSCLQMSSLVGGSLVDTSQKVITEGGGHNSNMSLLQNRCGGTRTHHHTSSSSQEAQHSTASSKQIWKSKEKQESAYMPQLCAKRSHSPFFFSPP</sequence>
<protein>
    <submittedName>
        <fullName evidence="2">Uncharacterized protein</fullName>
    </submittedName>
</protein>
<evidence type="ECO:0000313" key="3">
    <source>
        <dbReference type="Proteomes" id="UP000002316"/>
    </source>
</evidence>
<feature type="region of interest" description="Disordered" evidence="1">
    <location>
        <begin position="55"/>
        <end position="102"/>
    </location>
</feature>
<dbReference type="EMBL" id="FN554973">
    <property type="protein sequence ID" value="CBH15711.1"/>
    <property type="molecule type" value="Genomic_DNA"/>
</dbReference>